<evidence type="ECO:0000313" key="2">
    <source>
        <dbReference type="Proteomes" id="UP000180280"/>
    </source>
</evidence>
<protein>
    <recommendedName>
        <fullName evidence="3">BMC domain-containing protein</fullName>
    </recommendedName>
</protein>
<accession>A0ABX3CG57</accession>
<dbReference type="Proteomes" id="UP000180280">
    <property type="component" value="Unassembled WGS sequence"/>
</dbReference>
<dbReference type="RefSeq" id="WP_071111177.1">
    <property type="nucleotide sequence ID" value="NZ_MKCT01000001.1"/>
</dbReference>
<comment type="caution">
    <text evidence="1">The sequence shown here is derived from an EMBL/GenBank/DDBJ whole genome shotgun (WGS) entry which is preliminary data.</text>
</comment>
<organism evidence="1 2">
    <name type="scientific">Chromobacterium sphagni</name>
    <dbReference type="NCBI Taxonomy" id="1903179"/>
    <lineage>
        <taxon>Bacteria</taxon>
        <taxon>Pseudomonadati</taxon>
        <taxon>Pseudomonadota</taxon>
        <taxon>Betaproteobacteria</taxon>
        <taxon>Neisseriales</taxon>
        <taxon>Chromobacteriaceae</taxon>
        <taxon>Chromobacterium</taxon>
    </lineage>
</organism>
<evidence type="ECO:0008006" key="3">
    <source>
        <dbReference type="Google" id="ProtNLM"/>
    </source>
</evidence>
<proteinExistence type="predicted"/>
<dbReference type="EMBL" id="MKCT01000001">
    <property type="protein sequence ID" value="OHX21219.1"/>
    <property type="molecule type" value="Genomic_DNA"/>
</dbReference>
<keyword evidence="2" id="KW-1185">Reference proteome</keyword>
<name>A0ABX3CG57_9NEIS</name>
<gene>
    <name evidence="1" type="ORF">BI344_01380</name>
</gene>
<reference evidence="1 2" key="1">
    <citation type="submission" date="2016-09" db="EMBL/GenBank/DDBJ databases">
        <title>Chromobacterium muskegensis sp. nov., an insecticidal bacterium isolated from Sphagnum bogs.</title>
        <authorList>
            <person name="Sparks M.E."/>
            <person name="Blackburn M.B."/>
            <person name="Gundersen-Rindal D.E."/>
            <person name="Mitchell A."/>
            <person name="Farrar R."/>
            <person name="Kuhar D."/>
        </authorList>
    </citation>
    <scope>NUCLEOTIDE SEQUENCE [LARGE SCALE GENOMIC DNA]</scope>
    <source>
        <strain evidence="1 2">14B-1</strain>
    </source>
</reference>
<sequence length="66" mass="7089">MSKLTDLFGWPNTTLVDVFEEAKSIQGNQLEIVEMELTGGGSLAIALISGPHTEAVTRAMRKAKGE</sequence>
<evidence type="ECO:0000313" key="1">
    <source>
        <dbReference type="EMBL" id="OHX21219.1"/>
    </source>
</evidence>